<evidence type="ECO:0000313" key="1">
    <source>
        <dbReference type="EMBL" id="MDC8012331.1"/>
    </source>
</evidence>
<keyword evidence="2" id="KW-1185">Reference proteome</keyword>
<proteinExistence type="predicted"/>
<reference evidence="1" key="1">
    <citation type="submission" date="2023-02" db="EMBL/GenBank/DDBJ databases">
        <title>Tahibacter soli sp. nov. isolated from soil.</title>
        <authorList>
            <person name="Baek J.H."/>
            <person name="Lee J.K."/>
            <person name="Choi D.G."/>
            <person name="Jeon C.O."/>
        </authorList>
    </citation>
    <scope>NUCLEOTIDE SEQUENCE</scope>
    <source>
        <strain evidence="1">BL</strain>
    </source>
</reference>
<accession>A0A9X3YJQ4</accession>
<dbReference type="Pfam" id="PF12244">
    <property type="entry name" value="DUF3606"/>
    <property type="match status" value="1"/>
</dbReference>
<comment type="caution">
    <text evidence="1">The sequence shown here is derived from an EMBL/GenBank/DDBJ whole genome shotgun (WGS) entry which is preliminary data.</text>
</comment>
<gene>
    <name evidence="1" type="ORF">OD750_007185</name>
</gene>
<dbReference type="AlphaFoldDB" id="A0A9X3YJQ4"/>
<sequence length="66" mass="7330">MYGNTTSQSGPAGICDTINIVATWEVNYWATRWGVTTDELLRAVSEVGRNVRVVHAHLAERERLSA</sequence>
<dbReference type="Proteomes" id="UP001139971">
    <property type="component" value="Unassembled WGS sequence"/>
</dbReference>
<organism evidence="1 2">
    <name type="scientific">Tahibacter soli</name>
    <dbReference type="NCBI Taxonomy" id="2983605"/>
    <lineage>
        <taxon>Bacteria</taxon>
        <taxon>Pseudomonadati</taxon>
        <taxon>Pseudomonadota</taxon>
        <taxon>Gammaproteobacteria</taxon>
        <taxon>Lysobacterales</taxon>
        <taxon>Rhodanobacteraceae</taxon>
        <taxon>Tahibacter</taxon>
    </lineage>
</organism>
<name>A0A9X3YJQ4_9GAMM</name>
<dbReference type="EMBL" id="JAOVZO020000008">
    <property type="protein sequence ID" value="MDC8012331.1"/>
    <property type="molecule type" value="Genomic_DNA"/>
</dbReference>
<dbReference type="RefSeq" id="WP_263543824.1">
    <property type="nucleotide sequence ID" value="NZ_JAOVZO020000008.1"/>
</dbReference>
<evidence type="ECO:0000313" key="2">
    <source>
        <dbReference type="Proteomes" id="UP001139971"/>
    </source>
</evidence>
<dbReference type="InterPro" id="IPR022037">
    <property type="entry name" value="DUF3606"/>
</dbReference>
<protein>
    <submittedName>
        <fullName evidence="1">DUF3606 domain-containing protein</fullName>
    </submittedName>
</protein>